<dbReference type="AlphaFoldDB" id="A0A0C2W3M0"/>
<protein>
    <submittedName>
        <fullName evidence="2">Uncharacterized protein</fullName>
    </submittedName>
</protein>
<dbReference type="Proteomes" id="UP000054549">
    <property type="component" value="Unassembled WGS sequence"/>
</dbReference>
<feature type="region of interest" description="Disordered" evidence="1">
    <location>
        <begin position="1"/>
        <end position="102"/>
    </location>
</feature>
<dbReference type="HOGENOM" id="CLU_1749147_0_0_1"/>
<organism evidence="2 3">
    <name type="scientific">Amanita muscaria (strain Koide BX008)</name>
    <dbReference type="NCBI Taxonomy" id="946122"/>
    <lineage>
        <taxon>Eukaryota</taxon>
        <taxon>Fungi</taxon>
        <taxon>Dikarya</taxon>
        <taxon>Basidiomycota</taxon>
        <taxon>Agaricomycotina</taxon>
        <taxon>Agaricomycetes</taxon>
        <taxon>Agaricomycetidae</taxon>
        <taxon>Agaricales</taxon>
        <taxon>Pluteineae</taxon>
        <taxon>Amanitaceae</taxon>
        <taxon>Amanita</taxon>
    </lineage>
</organism>
<accession>A0A0C2W3M0</accession>
<gene>
    <name evidence="2" type="ORF">M378DRAFT_17702</name>
</gene>
<proteinExistence type="predicted"/>
<feature type="compositionally biased region" description="Basic and acidic residues" evidence="1">
    <location>
        <begin position="65"/>
        <end position="74"/>
    </location>
</feature>
<dbReference type="InParanoid" id="A0A0C2W3M0"/>
<evidence type="ECO:0000313" key="3">
    <source>
        <dbReference type="Proteomes" id="UP000054549"/>
    </source>
</evidence>
<keyword evidence="3" id="KW-1185">Reference proteome</keyword>
<name>A0A0C2W3M0_AMAMK</name>
<dbReference type="EMBL" id="KN818482">
    <property type="protein sequence ID" value="KIL55702.1"/>
    <property type="molecule type" value="Genomic_DNA"/>
</dbReference>
<evidence type="ECO:0000313" key="2">
    <source>
        <dbReference type="EMBL" id="KIL55702.1"/>
    </source>
</evidence>
<evidence type="ECO:0000256" key="1">
    <source>
        <dbReference type="SAM" id="MobiDB-lite"/>
    </source>
</evidence>
<feature type="compositionally biased region" description="Basic and acidic residues" evidence="1">
    <location>
        <begin position="10"/>
        <end position="20"/>
    </location>
</feature>
<feature type="compositionally biased region" description="Basic and acidic residues" evidence="1">
    <location>
        <begin position="44"/>
        <end position="53"/>
    </location>
</feature>
<reference evidence="2 3" key="1">
    <citation type="submission" date="2014-04" db="EMBL/GenBank/DDBJ databases">
        <title>Evolutionary Origins and Diversification of the Mycorrhizal Mutualists.</title>
        <authorList>
            <consortium name="DOE Joint Genome Institute"/>
            <consortium name="Mycorrhizal Genomics Consortium"/>
            <person name="Kohler A."/>
            <person name="Kuo A."/>
            <person name="Nagy L.G."/>
            <person name="Floudas D."/>
            <person name="Copeland A."/>
            <person name="Barry K.W."/>
            <person name="Cichocki N."/>
            <person name="Veneault-Fourrey C."/>
            <person name="LaButti K."/>
            <person name="Lindquist E.A."/>
            <person name="Lipzen A."/>
            <person name="Lundell T."/>
            <person name="Morin E."/>
            <person name="Murat C."/>
            <person name="Riley R."/>
            <person name="Ohm R."/>
            <person name="Sun H."/>
            <person name="Tunlid A."/>
            <person name="Henrissat B."/>
            <person name="Grigoriev I.V."/>
            <person name="Hibbett D.S."/>
            <person name="Martin F."/>
        </authorList>
    </citation>
    <scope>NUCLEOTIDE SEQUENCE [LARGE SCALE GENOMIC DNA]</scope>
    <source>
        <strain evidence="2 3">Koide BX008</strain>
    </source>
</reference>
<sequence length="149" mass="17049">MPPVRSSLSPEERLEAEQRRQRYGPYMTAKKRAALDMDFFSDTENEKKDEQPIIHKKRSPPVRQPDPKFCRIIDSESESDNEQHTDSDGESGSPETQEARKQLDLEWKTFVTTHARKKKEAAAIKLAAQNMVIIAEGLARLTQNLNIKA</sequence>